<name>A0ABS6EU17_9FIRM</name>
<evidence type="ECO:0000256" key="4">
    <source>
        <dbReference type="ARBA" id="ARBA00022777"/>
    </source>
</evidence>
<dbReference type="InterPro" id="IPR024953">
    <property type="entry name" value="PP_kinase_middle"/>
</dbReference>
<protein>
    <recommendedName>
        <fullName evidence="6">Polyphosphate kinase</fullName>
        <ecNumber evidence="6">2.7.4.1</ecNumber>
    </recommendedName>
</protein>
<feature type="domain" description="Polyphosphate kinase middle" evidence="7">
    <location>
        <begin position="127"/>
        <end position="297"/>
    </location>
</feature>
<dbReference type="Pfam" id="PF13090">
    <property type="entry name" value="PP_kinase_C"/>
    <property type="match status" value="1"/>
</dbReference>
<keyword evidence="12" id="KW-1185">Reference proteome</keyword>
<dbReference type="Proteomes" id="UP000783588">
    <property type="component" value="Unassembled WGS sequence"/>
</dbReference>
<comment type="PTM">
    <text evidence="6">An intermediate of this reaction is the autophosphorylated ppk in which a phosphate is covalently linked to a histidine residue through a N-P bond.</text>
</comment>
<evidence type="ECO:0000259" key="10">
    <source>
        <dbReference type="Pfam" id="PF17941"/>
    </source>
</evidence>
<evidence type="ECO:0000259" key="7">
    <source>
        <dbReference type="Pfam" id="PF02503"/>
    </source>
</evidence>
<comment type="caution">
    <text evidence="11">The sequence shown here is derived from an EMBL/GenBank/DDBJ whole genome shotgun (WGS) entry which is preliminary data.</text>
</comment>
<feature type="domain" description="Polyphosphate kinase C-terminal" evidence="9">
    <location>
        <begin position="500"/>
        <end position="672"/>
    </location>
</feature>
<feature type="domain" description="Polyphosphate kinase N-terminal" evidence="8">
    <location>
        <begin position="8"/>
        <end position="112"/>
    </location>
</feature>
<dbReference type="InterPro" id="IPR025198">
    <property type="entry name" value="PPK_N_dom"/>
</dbReference>
<keyword evidence="4 11" id="KW-0418">Kinase</keyword>
<dbReference type="GO" id="GO:0008976">
    <property type="term" value="F:polyphosphate kinase activity"/>
    <property type="evidence" value="ECO:0007669"/>
    <property type="project" value="UniProtKB-EC"/>
</dbReference>
<keyword evidence="1 6" id="KW-0597">Phosphoprotein</keyword>
<dbReference type="PANTHER" id="PTHR30218:SF0">
    <property type="entry name" value="POLYPHOSPHATE KINASE"/>
    <property type="match status" value="1"/>
</dbReference>
<dbReference type="Pfam" id="PF17941">
    <property type="entry name" value="PP_kinase_C_1"/>
    <property type="match status" value="1"/>
</dbReference>
<dbReference type="InterPro" id="IPR041108">
    <property type="entry name" value="PP_kinase_C_1"/>
</dbReference>
<sequence length="740" mass="85591">MLPMHLMVNRELSWLEFNKRCLSEALRQDVPLFERLKFAAIYFSNLDEFFMVRVGSLTDQSMIEPNKLDDKTGWNAAQQVEHMLDMIHSFEPMTEQAYQSLQEEFKQHGIDFIDFRKLSQMDEIISRKYFAEEVKPLLSPQIVDRHHPFPFLRNKEKYVFSCHITKNGGERFGIVPIGHLPDYFAVNMNGRTKVFFTNDIVEHNLYQLFLKQKIVEHTTVRVTRNADIAIDEALLDYDMDFRGVMQELLKKRRRLYAVRLQLSSKAARIQKYLREHLELTQGGVFVQKIPLDFGFGFSLAGKTEIQNPDLFYPPRKPQEPDMYHQNIPMRQLAQQELLLAYPFHSCKPFLNMLYEAADDPEVVSIKISLYRLAGHSKVVSALCHAADRGKDVLCMLELRARFDEQSNIDYSAILEEAGCRVIYGLSDYKVHAKLCVITRKNAAGDISYTTQVGTGNYNENTSEQYTDLCFITNDSGVGRDAVNIFNHLSLGETTPETEALWAAPHCYRSRVLELLDREIDIQKNGGHGYIAIKINSFNDVGIMEKMVEASQAGVEIHLYVRGICCLRPGIKGYTETITVRALLGRYLEHSRIFVFGEGERQRIFLGSGDLLNRNTRRRVEIFAEPKSQAVREQLLHILAMTEADNCQSWLMQPDGTYQRVQRAEGEPCVNSQMELYDYFTIHANPVLPQQTPENQKIQQEKETVARTMEQLRAKEHKQETEKPSLFKRIWRALFGNKHEE</sequence>
<comment type="catalytic activity">
    <reaction evidence="6">
        <text>[phosphate](n) + ATP = [phosphate](n+1) + ADP</text>
        <dbReference type="Rhea" id="RHEA:19573"/>
        <dbReference type="Rhea" id="RHEA-COMP:9859"/>
        <dbReference type="Rhea" id="RHEA-COMP:14280"/>
        <dbReference type="ChEBI" id="CHEBI:16838"/>
        <dbReference type="ChEBI" id="CHEBI:30616"/>
        <dbReference type="ChEBI" id="CHEBI:456216"/>
        <dbReference type="EC" id="2.7.4.1"/>
    </reaction>
</comment>
<gene>
    <name evidence="11" type="primary">ppk1</name>
    <name evidence="11" type="ORF">KQI75_11175</name>
</gene>
<keyword evidence="5" id="KW-0067">ATP-binding</keyword>
<dbReference type="Pfam" id="PF02503">
    <property type="entry name" value="PP_kinase"/>
    <property type="match status" value="1"/>
</dbReference>
<dbReference type="RefSeq" id="WP_216470880.1">
    <property type="nucleotide sequence ID" value="NZ_JAHLQI010000006.1"/>
</dbReference>
<keyword evidence="2 6" id="KW-0808">Transferase</keyword>
<evidence type="ECO:0000256" key="3">
    <source>
        <dbReference type="ARBA" id="ARBA00022741"/>
    </source>
</evidence>
<comment type="function">
    <text evidence="6">Catalyzes the reversible transfer of the terminal phosphate of ATP to form a long-chain polyphosphate (polyP).</text>
</comment>
<keyword evidence="3" id="KW-0547">Nucleotide-binding</keyword>
<comment type="similarity">
    <text evidence="6">Belongs to the polyphosphate kinase 1 (PPK1) family.</text>
</comment>
<dbReference type="Pfam" id="PF13089">
    <property type="entry name" value="PP_kinase_N"/>
    <property type="match status" value="1"/>
</dbReference>
<evidence type="ECO:0000256" key="6">
    <source>
        <dbReference type="RuleBase" id="RU003800"/>
    </source>
</evidence>
<feature type="domain" description="Polyphosphate kinase C-terminal" evidence="10">
    <location>
        <begin position="330"/>
        <end position="489"/>
    </location>
</feature>
<dbReference type="InterPro" id="IPR003414">
    <property type="entry name" value="PP_kinase"/>
</dbReference>
<proteinExistence type="inferred from homology"/>
<dbReference type="PANTHER" id="PTHR30218">
    <property type="entry name" value="POLYPHOSPHATE KINASE"/>
    <property type="match status" value="1"/>
</dbReference>
<reference evidence="11 12" key="1">
    <citation type="submission" date="2021-06" db="EMBL/GenBank/DDBJ databases">
        <authorList>
            <person name="Sun Q."/>
            <person name="Li D."/>
        </authorList>
    </citation>
    <scope>NUCLEOTIDE SEQUENCE [LARGE SCALE GENOMIC DNA]</scope>
    <source>
        <strain evidence="11 12">MSJd-7</strain>
    </source>
</reference>
<dbReference type="InterPro" id="IPR025200">
    <property type="entry name" value="PPK_C_dom2"/>
</dbReference>
<evidence type="ECO:0000256" key="2">
    <source>
        <dbReference type="ARBA" id="ARBA00022679"/>
    </source>
</evidence>
<dbReference type="EMBL" id="JAHLQI010000006">
    <property type="protein sequence ID" value="MBU5491168.1"/>
    <property type="molecule type" value="Genomic_DNA"/>
</dbReference>
<dbReference type="EC" id="2.7.4.1" evidence="6"/>
<accession>A0ABS6EU17</accession>
<evidence type="ECO:0000256" key="1">
    <source>
        <dbReference type="ARBA" id="ARBA00022553"/>
    </source>
</evidence>
<dbReference type="PIRSF" id="PIRSF015589">
    <property type="entry name" value="PP_kinase"/>
    <property type="match status" value="1"/>
</dbReference>
<evidence type="ECO:0000256" key="5">
    <source>
        <dbReference type="ARBA" id="ARBA00022840"/>
    </source>
</evidence>
<organism evidence="11 12">
    <name type="scientific">Butyricicoccus intestinisimiae</name>
    <dbReference type="NCBI Taxonomy" id="2841509"/>
    <lineage>
        <taxon>Bacteria</taxon>
        <taxon>Bacillati</taxon>
        <taxon>Bacillota</taxon>
        <taxon>Clostridia</taxon>
        <taxon>Eubacteriales</taxon>
        <taxon>Butyricicoccaceae</taxon>
        <taxon>Butyricicoccus</taxon>
    </lineage>
</organism>
<evidence type="ECO:0000259" key="8">
    <source>
        <dbReference type="Pfam" id="PF13089"/>
    </source>
</evidence>
<evidence type="ECO:0000259" key="9">
    <source>
        <dbReference type="Pfam" id="PF13090"/>
    </source>
</evidence>
<evidence type="ECO:0000313" key="11">
    <source>
        <dbReference type="EMBL" id="MBU5491168.1"/>
    </source>
</evidence>
<evidence type="ECO:0000313" key="12">
    <source>
        <dbReference type="Proteomes" id="UP000783588"/>
    </source>
</evidence>
<dbReference type="NCBIfam" id="TIGR03705">
    <property type="entry name" value="poly_P_kin"/>
    <property type="match status" value="1"/>
</dbReference>